<comment type="caution">
    <text evidence="2">The sequence shown here is derived from an EMBL/GenBank/DDBJ whole genome shotgun (WGS) entry which is preliminary data.</text>
</comment>
<evidence type="ECO:0000256" key="1">
    <source>
        <dbReference type="SAM" id="MobiDB-lite"/>
    </source>
</evidence>
<evidence type="ECO:0000313" key="3">
    <source>
        <dbReference type="Proteomes" id="UP001500621"/>
    </source>
</evidence>
<feature type="region of interest" description="Disordered" evidence="1">
    <location>
        <begin position="1"/>
        <end position="40"/>
    </location>
</feature>
<dbReference type="InterPro" id="IPR006448">
    <property type="entry name" value="Phage_term_ssu_P27"/>
</dbReference>
<keyword evidence="3" id="KW-1185">Reference proteome</keyword>
<dbReference type="Pfam" id="PF05119">
    <property type="entry name" value="Terminase_4"/>
    <property type="match status" value="1"/>
</dbReference>
<dbReference type="RefSeq" id="WP_345264713.1">
    <property type="nucleotide sequence ID" value="NZ_BAABIM010000002.1"/>
</dbReference>
<reference evidence="3" key="1">
    <citation type="journal article" date="2019" name="Int. J. Syst. Evol. Microbiol.">
        <title>The Global Catalogue of Microorganisms (GCM) 10K type strain sequencing project: providing services to taxonomists for standard genome sequencing and annotation.</title>
        <authorList>
            <consortium name="The Broad Institute Genomics Platform"/>
            <consortium name="The Broad Institute Genome Sequencing Center for Infectious Disease"/>
            <person name="Wu L."/>
            <person name="Ma J."/>
        </authorList>
    </citation>
    <scope>NUCLEOTIDE SEQUENCE [LARGE SCALE GENOMIC DNA]</scope>
    <source>
        <strain evidence="3">JCM 18127</strain>
    </source>
</reference>
<name>A0ABP8W6Z4_9ACTN</name>
<proteinExistence type="predicted"/>
<feature type="compositionally biased region" description="Basic and acidic residues" evidence="1">
    <location>
        <begin position="16"/>
        <end position="38"/>
    </location>
</feature>
<evidence type="ECO:0000313" key="2">
    <source>
        <dbReference type="EMBL" id="GAA4680405.1"/>
    </source>
</evidence>
<gene>
    <name evidence="2" type="ORF">GCM10023226_16980</name>
</gene>
<dbReference type="EMBL" id="BAABIM010000002">
    <property type="protein sequence ID" value="GAA4680405.1"/>
    <property type="molecule type" value="Genomic_DNA"/>
</dbReference>
<dbReference type="NCBIfam" id="TIGR01558">
    <property type="entry name" value="sm_term_P27"/>
    <property type="match status" value="1"/>
</dbReference>
<dbReference type="Proteomes" id="UP001500621">
    <property type="component" value="Unassembled WGS sequence"/>
</dbReference>
<organism evidence="2 3">
    <name type="scientific">Nocardioides nanhaiensis</name>
    <dbReference type="NCBI Taxonomy" id="1476871"/>
    <lineage>
        <taxon>Bacteria</taxon>
        <taxon>Bacillati</taxon>
        <taxon>Actinomycetota</taxon>
        <taxon>Actinomycetes</taxon>
        <taxon>Propionibacteriales</taxon>
        <taxon>Nocardioidaceae</taxon>
        <taxon>Nocardioides</taxon>
    </lineage>
</organism>
<accession>A0ABP8W6Z4</accession>
<protein>
    <submittedName>
        <fullName evidence="2">Phage terminase small subunit P27 family</fullName>
    </submittedName>
</protein>
<sequence>MANPNPEPAPLKLLKGRGEGRDSGGRPVKPDPGFRRVAPEPPFWLEGEALDEWQRVVPELARLDILKEGDAATLATYCEMWQTFVEATATLKREGMFIDARQGTLAHPAVAIQRNAAREVRGIAAHFGLTPSAEQALARGAADDDEGNPFD</sequence>